<evidence type="ECO:0000313" key="2">
    <source>
        <dbReference type="EMBL" id="KAK5611364.1"/>
    </source>
</evidence>
<reference evidence="2 3" key="1">
    <citation type="submission" date="2021-06" db="EMBL/GenBank/DDBJ databases">
        <authorList>
            <person name="Palmer J.M."/>
        </authorList>
    </citation>
    <scope>NUCLEOTIDE SEQUENCE [LARGE SCALE GENOMIC DNA]</scope>
    <source>
        <strain evidence="2 3">MEX-2019</strain>
        <tissue evidence="2">Muscle</tissue>
    </source>
</reference>
<protein>
    <submittedName>
        <fullName evidence="2">Uncharacterized protein</fullName>
    </submittedName>
</protein>
<feature type="region of interest" description="Disordered" evidence="1">
    <location>
        <begin position="390"/>
        <end position="415"/>
    </location>
</feature>
<dbReference type="AlphaFoldDB" id="A0AAV9RR66"/>
<accession>A0AAV9RR66</accession>
<feature type="region of interest" description="Disordered" evidence="1">
    <location>
        <begin position="275"/>
        <end position="328"/>
    </location>
</feature>
<feature type="compositionally biased region" description="Polar residues" evidence="1">
    <location>
        <begin position="460"/>
        <end position="473"/>
    </location>
</feature>
<evidence type="ECO:0000313" key="3">
    <source>
        <dbReference type="Proteomes" id="UP001311232"/>
    </source>
</evidence>
<feature type="region of interest" description="Disordered" evidence="1">
    <location>
        <begin position="337"/>
        <end position="356"/>
    </location>
</feature>
<dbReference type="Proteomes" id="UP001311232">
    <property type="component" value="Unassembled WGS sequence"/>
</dbReference>
<keyword evidence="3" id="KW-1185">Reference proteome</keyword>
<comment type="caution">
    <text evidence="2">The sequence shown here is derived from an EMBL/GenBank/DDBJ whole genome shotgun (WGS) entry which is preliminary data.</text>
</comment>
<dbReference type="EMBL" id="JAHHUM010001483">
    <property type="protein sequence ID" value="KAK5611364.1"/>
    <property type="molecule type" value="Genomic_DNA"/>
</dbReference>
<organism evidence="2 3">
    <name type="scientific">Crenichthys baileyi</name>
    <name type="common">White River springfish</name>
    <dbReference type="NCBI Taxonomy" id="28760"/>
    <lineage>
        <taxon>Eukaryota</taxon>
        <taxon>Metazoa</taxon>
        <taxon>Chordata</taxon>
        <taxon>Craniata</taxon>
        <taxon>Vertebrata</taxon>
        <taxon>Euteleostomi</taxon>
        <taxon>Actinopterygii</taxon>
        <taxon>Neopterygii</taxon>
        <taxon>Teleostei</taxon>
        <taxon>Neoteleostei</taxon>
        <taxon>Acanthomorphata</taxon>
        <taxon>Ovalentaria</taxon>
        <taxon>Atherinomorphae</taxon>
        <taxon>Cyprinodontiformes</taxon>
        <taxon>Goodeidae</taxon>
        <taxon>Crenichthys</taxon>
    </lineage>
</organism>
<feature type="region of interest" description="Disordered" evidence="1">
    <location>
        <begin position="437"/>
        <end position="473"/>
    </location>
</feature>
<proteinExistence type="predicted"/>
<evidence type="ECO:0000256" key="1">
    <source>
        <dbReference type="SAM" id="MobiDB-lite"/>
    </source>
</evidence>
<sequence>MLPSSLHSGVLYLASHNRMFPPNLDLADRQKDDALDRWVQRQVEEAMKNFQSDLEVVPSPLLLEEMELAPAGPGSGRGAVDLFTFLSREAEKMLRRSAVLSVPQSAYDVSRLAIPCPWTGPLHRRSLPAPLVAHQGLAAKPTSSSHRMKRQRGVPSCVSAGEEYPMAAAGAVVSLTAYVRAAASRPASSFATALSARLAAPPPMPSALAPARCSGATPEELEERLRFFARQIKSFRKTSLLYFSPEQIQRIKQMEEDYETAVRLVYCCPPSPTPSHMSAAAAQPTSGLQGTAPAVEQPTSGLQSSAAAVEQPTSGLRSAAAAVEQPTSASAHATEGLCDASAPPAHTTEGLCDASAPPAHATEGLCDASAPPVHATEGLCDASAPPVQATEGLYDTSAPPAHATEGPANASAPAHVTEGPATLQLLVSRGSVGNWSSFWPLNPATRGSRRKSRQMMSLRGSKNSLSSFWTRSP</sequence>
<feature type="compositionally biased region" description="Polar residues" evidence="1">
    <location>
        <begin position="297"/>
        <end position="316"/>
    </location>
</feature>
<gene>
    <name evidence="2" type="ORF">CRENBAI_017860</name>
</gene>
<name>A0AAV9RR66_9TELE</name>